<evidence type="ECO:0000313" key="4">
    <source>
        <dbReference type="Proteomes" id="UP000824469"/>
    </source>
</evidence>
<dbReference type="FunFam" id="3.30.70.80:FF:000003">
    <property type="entry name" value="Subtilisin-like protease SBT1.9"/>
    <property type="match status" value="1"/>
</dbReference>
<proteinExistence type="predicted"/>
<evidence type="ECO:0000313" key="3">
    <source>
        <dbReference type="EMBL" id="KAH9307498.1"/>
    </source>
</evidence>
<name>A0AA38FR01_TAXCH</name>
<dbReference type="Gene3D" id="3.30.70.80">
    <property type="entry name" value="Peptidase S8 propeptide/proteinase inhibitor I9"/>
    <property type="match status" value="1"/>
</dbReference>
<dbReference type="Pfam" id="PF05922">
    <property type="entry name" value="Inhibitor_I9"/>
    <property type="match status" value="1"/>
</dbReference>
<sequence>FCSCSCYTNLSVMASSSCLCLATTFLPSCARELKMEKWVGILVCLSFLVTVFSAMSSDGETKTYIVHVAKSQKPTEFLSHENWYASAVQSVIREEDQAVILFNYEDAFHGFATRLNAMQAQALEKWTGF</sequence>
<keyword evidence="1" id="KW-1133">Transmembrane helix</keyword>
<keyword evidence="4" id="KW-1185">Reference proteome</keyword>
<dbReference type="AlphaFoldDB" id="A0AA38FR01"/>
<feature type="non-terminal residue" evidence="3">
    <location>
        <position position="1"/>
    </location>
</feature>
<comment type="caution">
    <text evidence="3">The sequence shown here is derived from an EMBL/GenBank/DDBJ whole genome shotgun (WGS) entry which is preliminary data.</text>
</comment>
<keyword evidence="1" id="KW-0812">Transmembrane</keyword>
<reference evidence="3 4" key="1">
    <citation type="journal article" date="2021" name="Nat. Plants">
        <title>The Taxus genome provides insights into paclitaxel biosynthesis.</title>
        <authorList>
            <person name="Xiong X."/>
            <person name="Gou J."/>
            <person name="Liao Q."/>
            <person name="Li Y."/>
            <person name="Zhou Q."/>
            <person name="Bi G."/>
            <person name="Li C."/>
            <person name="Du R."/>
            <person name="Wang X."/>
            <person name="Sun T."/>
            <person name="Guo L."/>
            <person name="Liang H."/>
            <person name="Lu P."/>
            <person name="Wu Y."/>
            <person name="Zhang Z."/>
            <person name="Ro D.K."/>
            <person name="Shang Y."/>
            <person name="Huang S."/>
            <person name="Yan J."/>
        </authorList>
    </citation>
    <scope>NUCLEOTIDE SEQUENCE [LARGE SCALE GENOMIC DNA]</scope>
    <source>
        <strain evidence="3">Ta-2019</strain>
    </source>
</reference>
<dbReference type="InterPro" id="IPR037045">
    <property type="entry name" value="S8pro/Inhibitor_I9_sf"/>
</dbReference>
<feature type="non-terminal residue" evidence="3">
    <location>
        <position position="129"/>
    </location>
</feature>
<protein>
    <recommendedName>
        <fullName evidence="2">Inhibitor I9 domain-containing protein</fullName>
    </recommendedName>
</protein>
<dbReference type="EMBL" id="JAHRHJ020000007">
    <property type="protein sequence ID" value="KAH9307498.1"/>
    <property type="molecule type" value="Genomic_DNA"/>
</dbReference>
<gene>
    <name evidence="3" type="ORF">KI387_035409</name>
</gene>
<accession>A0AA38FR01</accession>
<evidence type="ECO:0000259" key="2">
    <source>
        <dbReference type="Pfam" id="PF05922"/>
    </source>
</evidence>
<feature type="transmembrane region" description="Helical" evidence="1">
    <location>
        <begin position="38"/>
        <end position="55"/>
    </location>
</feature>
<evidence type="ECO:0000256" key="1">
    <source>
        <dbReference type="SAM" id="Phobius"/>
    </source>
</evidence>
<keyword evidence="1" id="KW-0472">Membrane</keyword>
<feature type="domain" description="Inhibitor I9" evidence="2">
    <location>
        <begin position="63"/>
        <end position="125"/>
    </location>
</feature>
<dbReference type="Proteomes" id="UP000824469">
    <property type="component" value="Unassembled WGS sequence"/>
</dbReference>
<organism evidence="3 4">
    <name type="scientific">Taxus chinensis</name>
    <name type="common">Chinese yew</name>
    <name type="synonym">Taxus wallichiana var. chinensis</name>
    <dbReference type="NCBI Taxonomy" id="29808"/>
    <lineage>
        <taxon>Eukaryota</taxon>
        <taxon>Viridiplantae</taxon>
        <taxon>Streptophyta</taxon>
        <taxon>Embryophyta</taxon>
        <taxon>Tracheophyta</taxon>
        <taxon>Spermatophyta</taxon>
        <taxon>Pinopsida</taxon>
        <taxon>Pinidae</taxon>
        <taxon>Conifers II</taxon>
        <taxon>Cupressales</taxon>
        <taxon>Taxaceae</taxon>
        <taxon>Taxus</taxon>
    </lineage>
</organism>
<dbReference type="InterPro" id="IPR010259">
    <property type="entry name" value="S8pro/Inhibitor_I9"/>
</dbReference>